<evidence type="ECO:0000313" key="16">
    <source>
        <dbReference type="EMBL" id="OHA58124.1"/>
    </source>
</evidence>
<evidence type="ECO:0000256" key="13">
    <source>
        <dbReference type="PIRSR" id="PIRSR001492-3"/>
    </source>
</evidence>
<dbReference type="Proteomes" id="UP000177043">
    <property type="component" value="Unassembled WGS sequence"/>
</dbReference>
<reference evidence="16 17" key="1">
    <citation type="journal article" date="2016" name="Nat. Commun.">
        <title>Thousands of microbial genomes shed light on interconnected biogeochemical processes in an aquifer system.</title>
        <authorList>
            <person name="Anantharaman K."/>
            <person name="Brown C.T."/>
            <person name="Hug L.A."/>
            <person name="Sharon I."/>
            <person name="Castelle C.J."/>
            <person name="Probst A.J."/>
            <person name="Thomas B.C."/>
            <person name="Singh A."/>
            <person name="Wilkins M.J."/>
            <person name="Karaoz U."/>
            <person name="Brodie E.L."/>
            <person name="Williams K.H."/>
            <person name="Hubbard S.S."/>
            <person name="Banfield J.F."/>
        </authorList>
    </citation>
    <scope>NUCLEOTIDE SEQUENCE [LARGE SCALE GENOMIC DNA]</scope>
</reference>
<evidence type="ECO:0000256" key="11">
    <source>
        <dbReference type="PIRSR" id="PIRSR001492-1"/>
    </source>
</evidence>
<feature type="binding site" evidence="9 12">
    <location>
        <begin position="154"/>
        <end position="155"/>
    </location>
    <ligand>
        <name>substrate</name>
    </ligand>
</feature>
<evidence type="ECO:0000256" key="9">
    <source>
        <dbReference type="HAMAP-Rule" id="MF_01038"/>
    </source>
</evidence>
<dbReference type="STRING" id="1802438.A2571_03635"/>
<gene>
    <name evidence="9" type="primary">gpmI</name>
    <name evidence="16" type="ORF">A2571_03635</name>
</gene>
<comment type="similarity">
    <text evidence="4 9">Belongs to the BPG-independent phosphoglycerate mutase family.</text>
</comment>
<feature type="binding site" evidence="9 12">
    <location>
        <position position="186"/>
    </location>
    <ligand>
        <name>substrate</name>
    </ligand>
</feature>
<comment type="pathway">
    <text evidence="3 9">Carbohydrate degradation; glycolysis; pyruvate from D-glyceraldehyde 3-phosphate: step 3/5.</text>
</comment>
<dbReference type="InterPro" id="IPR017850">
    <property type="entry name" value="Alkaline_phosphatase_core_sf"/>
</dbReference>
<dbReference type="CDD" id="cd16010">
    <property type="entry name" value="iPGM"/>
    <property type="match status" value="1"/>
</dbReference>
<evidence type="ECO:0000256" key="10">
    <source>
        <dbReference type="NCBIfam" id="TIGR01307"/>
    </source>
</evidence>
<comment type="function">
    <text evidence="2 9">Catalyzes the interconversion of 2-phosphoglycerate and 3-phosphoglycerate.</text>
</comment>
<dbReference type="HAMAP" id="MF_01038">
    <property type="entry name" value="GpmI"/>
    <property type="match status" value="1"/>
</dbReference>
<dbReference type="Pfam" id="PF06415">
    <property type="entry name" value="iPGM_N"/>
    <property type="match status" value="1"/>
</dbReference>
<evidence type="ECO:0000256" key="12">
    <source>
        <dbReference type="PIRSR" id="PIRSR001492-2"/>
    </source>
</evidence>
<evidence type="ECO:0000256" key="7">
    <source>
        <dbReference type="ARBA" id="ARBA00023211"/>
    </source>
</evidence>
<accession>A0A1G2QC28</accession>
<organism evidence="16 17">
    <name type="scientific">Candidatus Vogelbacteria bacterium RIFOXYD1_FULL_44_32</name>
    <dbReference type="NCBI Taxonomy" id="1802438"/>
    <lineage>
        <taxon>Bacteria</taxon>
        <taxon>Candidatus Vogeliibacteriota</taxon>
    </lineage>
</organism>
<dbReference type="PANTHER" id="PTHR31637:SF0">
    <property type="entry name" value="2,3-BISPHOSPHOGLYCERATE-INDEPENDENT PHOSPHOGLYCERATE MUTASE"/>
    <property type="match status" value="1"/>
</dbReference>
<dbReference type="EMBL" id="MHTJ01000005">
    <property type="protein sequence ID" value="OHA58124.1"/>
    <property type="molecule type" value="Genomic_DNA"/>
</dbReference>
<keyword evidence="7 9" id="KW-0464">Manganese</keyword>
<evidence type="ECO:0000256" key="1">
    <source>
        <dbReference type="ARBA" id="ARBA00000370"/>
    </source>
</evidence>
<dbReference type="Pfam" id="PF01676">
    <property type="entry name" value="Metalloenzyme"/>
    <property type="match status" value="1"/>
</dbReference>
<name>A0A1G2QC28_9BACT</name>
<feature type="active site" description="Phosphoserine intermediate" evidence="9 11">
    <location>
        <position position="63"/>
    </location>
</feature>
<evidence type="ECO:0000256" key="5">
    <source>
        <dbReference type="ARBA" id="ARBA00022723"/>
    </source>
</evidence>
<dbReference type="GO" id="GO:0006096">
    <property type="term" value="P:glycolytic process"/>
    <property type="evidence" value="ECO:0007669"/>
    <property type="project" value="UniProtKB-UniRule"/>
</dbReference>
<dbReference type="PIRSF" id="PIRSF001492">
    <property type="entry name" value="IPGAM"/>
    <property type="match status" value="1"/>
</dbReference>
<dbReference type="FunFam" id="3.40.1450.10:FF:000002">
    <property type="entry name" value="2,3-bisphosphoglycerate-independent phosphoglycerate mutase"/>
    <property type="match status" value="1"/>
</dbReference>
<dbReference type="AlphaFoldDB" id="A0A1G2QC28"/>
<keyword evidence="5 9" id="KW-0479">Metal-binding</keyword>
<dbReference type="InterPro" id="IPR005995">
    <property type="entry name" value="Pgm_bpd_ind"/>
</dbReference>
<feature type="binding site" evidence="9 13">
    <location>
        <position position="400"/>
    </location>
    <ligand>
        <name>Mn(2+)</name>
        <dbReference type="ChEBI" id="CHEBI:29035"/>
        <label>1</label>
    </ligand>
</feature>
<dbReference type="UniPathway" id="UPA00109">
    <property type="reaction ID" value="UER00186"/>
</dbReference>
<feature type="binding site" evidence="9 13">
    <location>
        <position position="63"/>
    </location>
    <ligand>
        <name>Mn(2+)</name>
        <dbReference type="ChEBI" id="CHEBI:29035"/>
        <label>2</label>
    </ligand>
</feature>
<keyword evidence="6 9" id="KW-0324">Glycolysis</keyword>
<dbReference type="Gene3D" id="3.40.1450.10">
    <property type="entry name" value="BPG-independent phosphoglycerate mutase, domain B"/>
    <property type="match status" value="1"/>
</dbReference>
<protein>
    <recommendedName>
        <fullName evidence="9 10">2,3-bisphosphoglycerate-independent phosphoglycerate mutase</fullName>
        <shortName evidence="9">BPG-independent PGAM</shortName>
        <shortName evidence="9">Phosphoglyceromutase</shortName>
        <shortName evidence="9">iPGM</shortName>
        <ecNumber evidence="9 10">5.4.2.12</ecNumber>
    </recommendedName>
</protein>
<comment type="caution">
    <text evidence="16">The sequence shown here is derived from an EMBL/GenBank/DDBJ whole genome shotgun (WGS) entry which is preliminary data.</text>
</comment>
<keyword evidence="8 9" id="KW-0413">Isomerase</keyword>
<feature type="domain" description="BPG-independent PGAM N-terminal" evidence="15">
    <location>
        <begin position="83"/>
        <end position="293"/>
    </location>
</feature>
<sequence length="502" mass="54800">MNTKKQAILIVLDGWGYREDVEHNAVAVAKTPVFDKLWAKYPHTLLEASGLAVGLPAGQMGNSEIGHTTIGAGKIIDTDLVRIEKAIKGGELPLNSALCAVFEHTRKNNSTLHLMGLLSDGGVHSHEDHLHAILKTAKEAGIEKIALHIFTDGRDTAPQSSAGYLKKLEDVLEEVGIGTIATVAGRFYAMDRDNNWDRMERAEAAMFNCVGKTCQLKKPSELVAELHAEGLLDEHLEPIVFLDESGEGYKVQNGDAIFVFNFRSDRVKMLMKKLLEKKENMNLALSTMTEYDKSFACAVAFPAIPIETTLAAEVAQAGLTQAHIAETEKFPHATYFLNGGRKEPHEGEEHILLDSRKDVPTHDLAPKMRAESIADKAVEEIEKGTNFIFINFANPDMVGHTANVPAIVEALEEVDTQLGRVYEAAQKTGAVLFVTADHGNAEVNVDKETGEKHTAHTINPVPAIVTDKEVKVKEGTLADIAPTILTLLDLLQPESMTGQKLI</sequence>
<feature type="binding site" evidence="9 13">
    <location>
        <position position="13"/>
    </location>
    <ligand>
        <name>Mn(2+)</name>
        <dbReference type="ChEBI" id="CHEBI:29035"/>
        <label>2</label>
    </ligand>
</feature>
<feature type="binding site" evidence="9 12">
    <location>
        <begin position="263"/>
        <end position="266"/>
    </location>
    <ligand>
        <name>substrate</name>
    </ligand>
</feature>
<dbReference type="InterPro" id="IPR006124">
    <property type="entry name" value="Metalloenzyme"/>
</dbReference>
<feature type="binding site" evidence="9 13">
    <location>
        <position position="437"/>
    </location>
    <ligand>
        <name>Mn(2+)</name>
        <dbReference type="ChEBI" id="CHEBI:29035"/>
        <label>2</label>
    </ligand>
</feature>
<evidence type="ECO:0000256" key="6">
    <source>
        <dbReference type="ARBA" id="ARBA00023152"/>
    </source>
</evidence>
<evidence type="ECO:0000256" key="8">
    <source>
        <dbReference type="ARBA" id="ARBA00023235"/>
    </source>
</evidence>
<dbReference type="GO" id="GO:0004619">
    <property type="term" value="F:phosphoglycerate mutase activity"/>
    <property type="evidence" value="ECO:0007669"/>
    <property type="project" value="UniProtKB-UniRule"/>
</dbReference>
<dbReference type="InterPro" id="IPR011258">
    <property type="entry name" value="BPG-indep_PGM_N"/>
</dbReference>
<feature type="binding site" evidence="9 13">
    <location>
        <position position="438"/>
    </location>
    <ligand>
        <name>Mn(2+)</name>
        <dbReference type="ChEBI" id="CHEBI:29035"/>
        <label>2</label>
    </ligand>
</feature>
<proteinExistence type="inferred from homology"/>
<feature type="binding site" evidence="9 13">
    <location>
        <position position="396"/>
    </location>
    <ligand>
        <name>Mn(2+)</name>
        <dbReference type="ChEBI" id="CHEBI:29035"/>
        <label>1</label>
    </ligand>
</feature>
<evidence type="ECO:0000313" key="17">
    <source>
        <dbReference type="Proteomes" id="UP000177043"/>
    </source>
</evidence>
<comment type="cofactor">
    <cofactor evidence="9">
        <name>Mn(2+)</name>
        <dbReference type="ChEBI" id="CHEBI:29035"/>
    </cofactor>
    <text evidence="9">Binds 2 manganese ions per subunit.</text>
</comment>
<feature type="binding site" evidence="9 12">
    <location>
        <position position="329"/>
    </location>
    <ligand>
        <name>substrate</name>
    </ligand>
</feature>
<evidence type="ECO:0000256" key="4">
    <source>
        <dbReference type="ARBA" id="ARBA00008819"/>
    </source>
</evidence>
<evidence type="ECO:0000259" key="15">
    <source>
        <dbReference type="Pfam" id="PF06415"/>
    </source>
</evidence>
<comment type="subunit">
    <text evidence="9">Monomer.</text>
</comment>
<feature type="binding site" evidence="9 12">
    <location>
        <position position="192"/>
    </location>
    <ligand>
        <name>substrate</name>
    </ligand>
</feature>
<comment type="catalytic activity">
    <reaction evidence="1 9">
        <text>(2R)-2-phosphoglycerate = (2R)-3-phosphoglycerate</text>
        <dbReference type="Rhea" id="RHEA:15901"/>
        <dbReference type="ChEBI" id="CHEBI:58272"/>
        <dbReference type="ChEBI" id="CHEBI:58289"/>
        <dbReference type="EC" id="5.4.2.12"/>
    </reaction>
</comment>
<evidence type="ECO:0000256" key="3">
    <source>
        <dbReference type="ARBA" id="ARBA00004798"/>
    </source>
</evidence>
<feature type="domain" description="Metalloenzyme" evidence="14">
    <location>
        <begin position="5"/>
        <end position="489"/>
    </location>
</feature>
<evidence type="ECO:0000259" key="14">
    <source>
        <dbReference type="Pfam" id="PF01676"/>
    </source>
</evidence>
<dbReference type="PANTHER" id="PTHR31637">
    <property type="entry name" value="2,3-BISPHOSPHOGLYCERATE-INDEPENDENT PHOSPHOGLYCERATE MUTASE"/>
    <property type="match status" value="1"/>
</dbReference>
<dbReference type="EC" id="5.4.2.12" evidence="9 10"/>
<evidence type="ECO:0000256" key="2">
    <source>
        <dbReference type="ARBA" id="ARBA00002315"/>
    </source>
</evidence>
<feature type="binding site" evidence="9 13">
    <location>
        <position position="456"/>
    </location>
    <ligand>
        <name>Mn(2+)</name>
        <dbReference type="ChEBI" id="CHEBI:29035"/>
        <label>1</label>
    </ligand>
</feature>
<dbReference type="InterPro" id="IPR036646">
    <property type="entry name" value="PGAM_B_sf"/>
</dbReference>
<dbReference type="GO" id="GO:0006007">
    <property type="term" value="P:glucose catabolic process"/>
    <property type="evidence" value="ECO:0007669"/>
    <property type="project" value="InterPro"/>
</dbReference>
<dbReference type="SUPFAM" id="SSF64158">
    <property type="entry name" value="2,3-Bisphosphoglycerate-independent phosphoglycerate mutase, substrate-binding domain"/>
    <property type="match status" value="1"/>
</dbReference>
<dbReference type="GO" id="GO:0030145">
    <property type="term" value="F:manganese ion binding"/>
    <property type="evidence" value="ECO:0007669"/>
    <property type="project" value="UniProtKB-UniRule"/>
</dbReference>
<dbReference type="Gene3D" id="3.40.720.10">
    <property type="entry name" value="Alkaline Phosphatase, subunit A"/>
    <property type="match status" value="1"/>
</dbReference>
<dbReference type="NCBIfam" id="TIGR01307">
    <property type="entry name" value="pgm_bpd_ind"/>
    <property type="match status" value="1"/>
</dbReference>
<dbReference type="SUPFAM" id="SSF53649">
    <property type="entry name" value="Alkaline phosphatase-like"/>
    <property type="match status" value="1"/>
</dbReference>
<dbReference type="GO" id="GO:0005829">
    <property type="term" value="C:cytosol"/>
    <property type="evidence" value="ECO:0007669"/>
    <property type="project" value="TreeGrafter"/>
</dbReference>
<feature type="binding site" evidence="9 12">
    <location>
        <position position="124"/>
    </location>
    <ligand>
        <name>substrate</name>
    </ligand>
</feature>